<dbReference type="Proteomes" id="UP001269819">
    <property type="component" value="Unassembled WGS sequence"/>
</dbReference>
<protein>
    <recommendedName>
        <fullName evidence="5">DNA 3'-5' helicase II</fullName>
    </recommendedName>
</protein>
<dbReference type="PANTHER" id="PTHR11070">
    <property type="entry name" value="UVRD / RECB / PCRA DNA HELICASE FAMILY MEMBER"/>
    <property type="match status" value="1"/>
</dbReference>
<dbReference type="InterPro" id="IPR027417">
    <property type="entry name" value="P-loop_NTPase"/>
</dbReference>
<dbReference type="PROSITE" id="PS51198">
    <property type="entry name" value="UVRD_HELICASE_ATP_BIND"/>
    <property type="match status" value="1"/>
</dbReference>
<dbReference type="SUPFAM" id="SSF52540">
    <property type="entry name" value="P-loop containing nucleoside triphosphate hydrolases"/>
    <property type="match status" value="1"/>
</dbReference>
<keyword evidence="9" id="KW-1185">Reference proteome</keyword>
<organism evidence="8 9">
    <name type="scientific">Marinobacter xestospongiae</name>
    <dbReference type="NCBI Taxonomy" id="994319"/>
    <lineage>
        <taxon>Bacteria</taxon>
        <taxon>Pseudomonadati</taxon>
        <taxon>Pseudomonadota</taxon>
        <taxon>Gammaproteobacteria</taxon>
        <taxon>Pseudomonadales</taxon>
        <taxon>Marinobacteraceae</taxon>
        <taxon>Marinobacter</taxon>
    </lineage>
</organism>
<comment type="caution">
    <text evidence="8">The sequence shown here is derived from an EMBL/GenBank/DDBJ whole genome shotgun (WGS) entry which is preliminary data.</text>
</comment>
<evidence type="ECO:0000256" key="5">
    <source>
        <dbReference type="ARBA" id="ARBA00034923"/>
    </source>
</evidence>
<name>A0ABU3VYN3_9GAMM</name>
<dbReference type="InterPro" id="IPR000212">
    <property type="entry name" value="DNA_helicase_UvrD/REP"/>
</dbReference>
<evidence type="ECO:0000256" key="2">
    <source>
        <dbReference type="ARBA" id="ARBA00022801"/>
    </source>
</evidence>
<reference evidence="8 9" key="1">
    <citation type="submission" date="2023-10" db="EMBL/GenBank/DDBJ databases">
        <title>Characteristics and mechanism of a salt-tolerant marine origin heterotrophic nitrifying- aerobic denitrifying bacteria Marinobacter xestospongiae HN1.</title>
        <authorList>
            <person name="Qi R."/>
        </authorList>
    </citation>
    <scope>NUCLEOTIDE SEQUENCE [LARGE SCALE GENOMIC DNA]</scope>
    <source>
        <strain evidence="8 9">HN1</strain>
    </source>
</reference>
<evidence type="ECO:0000313" key="9">
    <source>
        <dbReference type="Proteomes" id="UP001269819"/>
    </source>
</evidence>
<evidence type="ECO:0000256" key="3">
    <source>
        <dbReference type="ARBA" id="ARBA00022806"/>
    </source>
</evidence>
<evidence type="ECO:0000259" key="7">
    <source>
        <dbReference type="PROSITE" id="PS51198"/>
    </source>
</evidence>
<evidence type="ECO:0000256" key="4">
    <source>
        <dbReference type="ARBA" id="ARBA00022840"/>
    </source>
</evidence>
<proteinExistence type="predicted"/>
<dbReference type="EMBL" id="JAWIIJ010000007">
    <property type="protein sequence ID" value="MDV2079235.1"/>
    <property type="molecule type" value="Genomic_DNA"/>
</dbReference>
<evidence type="ECO:0000256" key="6">
    <source>
        <dbReference type="PROSITE-ProRule" id="PRU00560"/>
    </source>
</evidence>
<keyword evidence="1 6" id="KW-0547">Nucleotide-binding</keyword>
<feature type="binding site" evidence="6">
    <location>
        <begin position="8"/>
        <end position="15"/>
    </location>
    <ligand>
        <name>ATP</name>
        <dbReference type="ChEBI" id="CHEBI:30616"/>
    </ligand>
</feature>
<dbReference type="InterPro" id="IPR014016">
    <property type="entry name" value="UvrD-like_ATP-bd"/>
</dbReference>
<keyword evidence="2 6" id="KW-0378">Hydrolase</keyword>
<dbReference type="RefSeq" id="WP_316973852.1">
    <property type="nucleotide sequence ID" value="NZ_JAWIIJ010000007.1"/>
</dbReference>
<evidence type="ECO:0000313" key="8">
    <source>
        <dbReference type="EMBL" id="MDV2079235.1"/>
    </source>
</evidence>
<dbReference type="Gene3D" id="3.40.50.300">
    <property type="entry name" value="P-loop containing nucleotide triphosphate hydrolases"/>
    <property type="match status" value="2"/>
</dbReference>
<gene>
    <name evidence="8" type="ORF">RYS15_11075</name>
</gene>
<dbReference type="PANTHER" id="PTHR11070:SF2">
    <property type="entry name" value="ATP-DEPENDENT DNA HELICASE SRS2"/>
    <property type="match status" value="1"/>
</dbReference>
<keyword evidence="4 6" id="KW-0067">ATP-binding</keyword>
<feature type="domain" description="UvrD-like helicase ATP-binding" evidence="7">
    <location>
        <begin position="1"/>
        <end position="237"/>
    </location>
</feature>
<keyword evidence="3 6" id="KW-0347">Helicase</keyword>
<accession>A0ABU3VYN3</accession>
<dbReference type="Pfam" id="PF13245">
    <property type="entry name" value="AAA_19"/>
    <property type="match status" value="1"/>
</dbReference>
<sequence>MTNELIIASAGSGKTTKLVEKALEKAKSGGSVLITTFTEACEKEIRDKLIKESKGYIPTLITIQTWFSFLIQHGARPYQDYVTDKDITGLILVSGKSGLRYETEDGRKIYWGETKNPYEFYFSPSGKIYSDKLAKFVVRCNEESGGKVIDRVSGCYDNIFIDEVQDLAGYDLDILKLLFDCDTNILLVGDPRQATYSTNNTQKNAKFKKASIVNFFSDDTIDIVTDDTSLMVNYRCSGQICDYSNYIYPTLPKAKSGNNEITGHDGIFVVEESNVELYLNEFKPVQLRHSSKTNVNNNHPVYTFGKSKGLTFDRVLIYPTNPIVQWLGDSTEKLADTSRAGLYVAMTRAKYSVCFVLTKKQIETIETLRVYEGKKLKC</sequence>
<evidence type="ECO:0000256" key="1">
    <source>
        <dbReference type="ARBA" id="ARBA00022741"/>
    </source>
</evidence>